<evidence type="ECO:0000313" key="1">
    <source>
        <dbReference type="EMBL" id="OEY87152.1"/>
    </source>
</evidence>
<dbReference type="EMBL" id="MJMG01000001">
    <property type="protein sequence ID" value="OEY87152.1"/>
    <property type="molecule type" value="Genomic_DNA"/>
</dbReference>
<organism evidence="1 2">
    <name type="scientific">Wolbachia pipientis</name>
    <dbReference type="NCBI Taxonomy" id="955"/>
    <lineage>
        <taxon>Bacteria</taxon>
        <taxon>Pseudomonadati</taxon>
        <taxon>Pseudomonadota</taxon>
        <taxon>Alphaproteobacteria</taxon>
        <taxon>Rickettsiales</taxon>
        <taxon>Anaplasmataceae</taxon>
        <taxon>Wolbachieae</taxon>
        <taxon>Wolbachia</taxon>
    </lineage>
</organism>
<comment type="caution">
    <text evidence="1">The sequence shown here is derived from an EMBL/GenBank/DDBJ whole genome shotgun (WGS) entry which is preliminary data.</text>
</comment>
<evidence type="ECO:0000313" key="2">
    <source>
        <dbReference type="Proteomes" id="UP000175679"/>
    </source>
</evidence>
<keyword evidence="2" id="KW-1185">Reference proteome</keyword>
<gene>
    <name evidence="1" type="ORF">BIY23_01585</name>
</gene>
<accession>A0A1E7QL02</accession>
<proteinExistence type="predicted"/>
<sequence length="99" mass="11760">MPKQMPIEFLWTISSVLLLSRADFSEKIMQKINKICTRIEQKIKPQINNKHIKLRKIRESAVINGTFKSVEIDNKTFYIEFSQEKCCTDNTRYTSFRVQ</sequence>
<dbReference type="AlphaFoldDB" id="A0A1E7QL02"/>
<protein>
    <submittedName>
        <fullName evidence="1">Uncharacterized protein</fullName>
    </submittedName>
</protein>
<dbReference type="Proteomes" id="UP000175679">
    <property type="component" value="Unassembled WGS sequence"/>
</dbReference>
<reference evidence="1 2" key="1">
    <citation type="submission" date="2016-09" db="EMBL/GenBank/DDBJ databases">
        <title>Genomic evidence for plant-parasitic nematodes as the earliest Wolbachia hosts.</title>
        <authorList>
            <person name="Brown A.M."/>
            <person name="Wasala S.K."/>
            <person name="Howe D.K."/>
            <person name="Peetz A.B."/>
            <person name="Zasada I.A."/>
            <person name="Denver D.R."/>
        </authorList>
    </citation>
    <scope>NUCLEOTIDE SEQUENCE [LARGE SCALE GENOMIC DNA]</scope>
    <source>
        <strain evidence="2">wPpe</strain>
    </source>
</reference>
<name>A0A1E7QL02_WOLPI</name>